<evidence type="ECO:0000259" key="1">
    <source>
        <dbReference type="PROSITE" id="PS51186"/>
    </source>
</evidence>
<comment type="caution">
    <text evidence="2">The sequence shown here is derived from an EMBL/GenBank/DDBJ whole genome shotgun (WGS) entry which is preliminary data.</text>
</comment>
<accession>A0ABN1ZWM7</accession>
<proteinExistence type="predicted"/>
<dbReference type="InterPro" id="IPR000182">
    <property type="entry name" value="GNAT_dom"/>
</dbReference>
<name>A0ABN1ZWM7_9ACTN</name>
<dbReference type="EMBL" id="BAAAOR010000007">
    <property type="protein sequence ID" value="GAA1506295.1"/>
    <property type="molecule type" value="Genomic_DNA"/>
</dbReference>
<evidence type="ECO:0000313" key="2">
    <source>
        <dbReference type="EMBL" id="GAA1506295.1"/>
    </source>
</evidence>
<dbReference type="InterPro" id="IPR016181">
    <property type="entry name" value="Acyl_CoA_acyltransferase"/>
</dbReference>
<evidence type="ECO:0000313" key="3">
    <source>
        <dbReference type="Proteomes" id="UP001500842"/>
    </source>
</evidence>
<dbReference type="Proteomes" id="UP001500842">
    <property type="component" value="Unassembled WGS sequence"/>
</dbReference>
<keyword evidence="3" id="KW-1185">Reference proteome</keyword>
<organism evidence="2 3">
    <name type="scientific">Nocardioides humi</name>
    <dbReference type="NCBI Taxonomy" id="449461"/>
    <lineage>
        <taxon>Bacteria</taxon>
        <taxon>Bacillati</taxon>
        <taxon>Actinomycetota</taxon>
        <taxon>Actinomycetes</taxon>
        <taxon>Propionibacteriales</taxon>
        <taxon>Nocardioidaceae</taxon>
        <taxon>Nocardioides</taxon>
    </lineage>
</organism>
<sequence>MRSFWLWRILRTSIILSGPRHPFLAAFARVPFSGVARTTVPLTLDLLDALDAPCRTCLFWEREPVHRERLDADERAAEKEAWVSELLREWGSCGRVAVVDGRPVGYLVYAPASYVPGAAAFPTAPVSPDAVLMTTAWVRPEYAGSGIGRLLVQGMARDLVGRDGIRAVEAFARAGRAARGGPLRAPECVVPADFLARVGFKTQRAHPRTPRMRMEMRSLVTWRGEVEAAWERIVGAVRRPKPAPAPVPREARNPRP</sequence>
<dbReference type="CDD" id="cd04301">
    <property type="entry name" value="NAT_SF"/>
    <property type="match status" value="1"/>
</dbReference>
<dbReference type="SUPFAM" id="SSF55729">
    <property type="entry name" value="Acyl-CoA N-acyltransferases (Nat)"/>
    <property type="match status" value="1"/>
</dbReference>
<dbReference type="PROSITE" id="PS51186">
    <property type="entry name" value="GNAT"/>
    <property type="match status" value="1"/>
</dbReference>
<protein>
    <recommendedName>
        <fullName evidence="1">N-acetyltransferase domain-containing protein</fullName>
    </recommendedName>
</protein>
<reference evidence="2 3" key="1">
    <citation type="journal article" date="2019" name="Int. J. Syst. Evol. Microbiol.">
        <title>The Global Catalogue of Microorganisms (GCM) 10K type strain sequencing project: providing services to taxonomists for standard genome sequencing and annotation.</title>
        <authorList>
            <consortium name="The Broad Institute Genomics Platform"/>
            <consortium name="The Broad Institute Genome Sequencing Center for Infectious Disease"/>
            <person name="Wu L."/>
            <person name="Ma J."/>
        </authorList>
    </citation>
    <scope>NUCLEOTIDE SEQUENCE [LARGE SCALE GENOMIC DNA]</scope>
    <source>
        <strain evidence="2 3">JCM 14942</strain>
    </source>
</reference>
<feature type="domain" description="N-acetyltransferase" evidence="1">
    <location>
        <begin position="57"/>
        <end position="217"/>
    </location>
</feature>
<dbReference type="Pfam" id="PF00583">
    <property type="entry name" value="Acetyltransf_1"/>
    <property type="match status" value="1"/>
</dbReference>
<gene>
    <name evidence="2" type="ORF">GCM10009788_07650</name>
</gene>
<dbReference type="Gene3D" id="3.40.630.30">
    <property type="match status" value="1"/>
</dbReference>